<feature type="transmembrane region" description="Helical" evidence="6">
    <location>
        <begin position="170"/>
        <end position="192"/>
    </location>
</feature>
<comment type="similarity">
    <text evidence="6">Belongs to the TVP38/TMEM64 family.</text>
</comment>
<dbReference type="AlphaFoldDB" id="A0A2A4HPU6"/>
<evidence type="ECO:0000256" key="2">
    <source>
        <dbReference type="ARBA" id="ARBA00022475"/>
    </source>
</evidence>
<dbReference type="PANTHER" id="PTHR12677:SF59">
    <property type="entry name" value="GOLGI APPARATUS MEMBRANE PROTEIN TVP38-RELATED"/>
    <property type="match status" value="1"/>
</dbReference>
<keyword evidence="9" id="KW-1185">Reference proteome</keyword>
<dbReference type="InterPro" id="IPR015414">
    <property type="entry name" value="TMEM64"/>
</dbReference>
<evidence type="ECO:0000313" key="9">
    <source>
        <dbReference type="Proteomes" id="UP000218677"/>
    </source>
</evidence>
<reference evidence="9" key="1">
    <citation type="submission" date="2017-09" db="EMBL/GenBank/DDBJ databases">
        <authorList>
            <person name="Cho G.-S."/>
            <person name="Oguntoyinbo F.A."/>
            <person name="Cnockaert M."/>
            <person name="Kabisch J."/>
            <person name="Neve H."/>
            <person name="Bockelmann W."/>
            <person name="Wenning M."/>
            <person name="Franz C.M."/>
            <person name="Vandamme P."/>
        </authorList>
    </citation>
    <scope>NUCLEOTIDE SEQUENCE [LARGE SCALE GENOMIC DNA]</scope>
    <source>
        <strain evidence="9">MBT G8648</strain>
    </source>
</reference>
<dbReference type="EMBL" id="NWUX01000004">
    <property type="protein sequence ID" value="PCF96427.1"/>
    <property type="molecule type" value="Genomic_DNA"/>
</dbReference>
<dbReference type="GO" id="GO:0005886">
    <property type="term" value="C:plasma membrane"/>
    <property type="evidence" value="ECO:0007669"/>
    <property type="project" value="UniProtKB-SubCell"/>
</dbReference>
<feature type="domain" description="VTT" evidence="7">
    <location>
        <begin position="76"/>
        <end position="192"/>
    </location>
</feature>
<accession>A0A2A4HPU6</accession>
<keyword evidence="5 6" id="KW-0472">Membrane</keyword>
<organism evidence="8 9">
    <name type="scientific">Vreelandella nigrificans</name>
    <dbReference type="NCBI Taxonomy" id="2042704"/>
    <lineage>
        <taxon>Bacteria</taxon>
        <taxon>Pseudomonadati</taxon>
        <taxon>Pseudomonadota</taxon>
        <taxon>Gammaproteobacteria</taxon>
        <taxon>Oceanospirillales</taxon>
        <taxon>Halomonadaceae</taxon>
        <taxon>Vreelandella</taxon>
    </lineage>
</organism>
<keyword evidence="2 6" id="KW-1003">Cell membrane</keyword>
<comment type="caution">
    <text evidence="8">The sequence shown here is derived from an EMBL/GenBank/DDBJ whole genome shotgun (WGS) entry which is preliminary data.</text>
</comment>
<feature type="transmembrane region" description="Helical" evidence="6">
    <location>
        <begin position="213"/>
        <end position="231"/>
    </location>
</feature>
<evidence type="ECO:0000259" key="7">
    <source>
        <dbReference type="Pfam" id="PF09335"/>
    </source>
</evidence>
<sequence>MITLSTFTAISKRLPYITSTMWARGFILSLLVVGLVVAGDRLAPHLPQMEAWVEAQGAWGPLYLIGFGMVLSVFCLPLDLLALAGGAVFGLPEAAVYVIAGLYLGQCLDYAIGRFFLGSRFLRWAETRPRLHRLREAIHKPQPSLLILLRATPLPASPIAYLMGATRIPYATFLIANLGMIPQAIVMTYVGYTAAHTTRLLHNSTHATLTHNILLYGGLAFAMIIVAIVAHRCRKLLFT</sequence>
<dbReference type="PANTHER" id="PTHR12677">
    <property type="entry name" value="GOLGI APPARATUS MEMBRANE PROTEIN TVP38-RELATED"/>
    <property type="match status" value="1"/>
</dbReference>
<evidence type="ECO:0000256" key="4">
    <source>
        <dbReference type="ARBA" id="ARBA00022989"/>
    </source>
</evidence>
<dbReference type="Pfam" id="PF09335">
    <property type="entry name" value="VTT_dom"/>
    <property type="match status" value="1"/>
</dbReference>
<proteinExistence type="inferred from homology"/>
<evidence type="ECO:0000256" key="3">
    <source>
        <dbReference type="ARBA" id="ARBA00022692"/>
    </source>
</evidence>
<feature type="transmembrane region" description="Helical" evidence="6">
    <location>
        <begin position="21"/>
        <end position="42"/>
    </location>
</feature>
<keyword evidence="4 6" id="KW-1133">Transmembrane helix</keyword>
<comment type="subcellular location">
    <subcellularLocation>
        <location evidence="1 6">Cell membrane</location>
        <topology evidence="1 6">Multi-pass membrane protein</topology>
    </subcellularLocation>
</comment>
<evidence type="ECO:0000313" key="8">
    <source>
        <dbReference type="EMBL" id="PCF96427.1"/>
    </source>
</evidence>
<evidence type="ECO:0000256" key="6">
    <source>
        <dbReference type="RuleBase" id="RU366058"/>
    </source>
</evidence>
<keyword evidence="3 6" id="KW-0812">Transmembrane</keyword>
<name>A0A2A4HPU6_9GAMM</name>
<feature type="transmembrane region" description="Helical" evidence="6">
    <location>
        <begin position="95"/>
        <end position="122"/>
    </location>
</feature>
<dbReference type="OrthoDB" id="9800167at2"/>
<dbReference type="InterPro" id="IPR032816">
    <property type="entry name" value="VTT_dom"/>
</dbReference>
<feature type="transmembrane region" description="Helical" evidence="6">
    <location>
        <begin position="62"/>
        <end position="89"/>
    </location>
</feature>
<dbReference type="Proteomes" id="UP000218677">
    <property type="component" value="Unassembled WGS sequence"/>
</dbReference>
<dbReference type="RefSeq" id="WP_096650997.1">
    <property type="nucleotide sequence ID" value="NZ_NWUX01000004.1"/>
</dbReference>
<gene>
    <name evidence="8" type="ORF">CPA45_07840</name>
</gene>
<evidence type="ECO:0000256" key="1">
    <source>
        <dbReference type="ARBA" id="ARBA00004651"/>
    </source>
</evidence>
<protein>
    <recommendedName>
        <fullName evidence="6">TVP38/TMEM64 family membrane protein</fullName>
    </recommendedName>
</protein>
<evidence type="ECO:0000256" key="5">
    <source>
        <dbReference type="ARBA" id="ARBA00023136"/>
    </source>
</evidence>